<keyword evidence="3" id="KW-1185">Reference proteome</keyword>
<dbReference type="EMBL" id="CP006585">
    <property type="protein sequence ID" value="AGW12145.1"/>
    <property type="molecule type" value="Genomic_DNA"/>
</dbReference>
<protein>
    <submittedName>
        <fullName evidence="2">Uncharacterized protein</fullName>
    </submittedName>
</protein>
<dbReference type="KEGG" id="dgg:DGI_0211"/>
<name>T2G6F3_MEGG1</name>
<accession>T2G6F3</accession>
<sequence>MRRVHPLLILAAGALLLTAASLALLWQWSGPVSTVVHANGTALDRTIPARPIPPAPAPHPPAQPPAPPPDDMLTDLAGVLVASHSAADIDDLNVPALIARYVPDDPAPLPPTLLNLGYYMTAGPLVQRMVWHAHQHGPDRNATLAAAARSARTLAKCTPADQTPNCRSTMALLAPLAPGPGDVAGLQATAQTLLLDFAARLDRAAGR</sequence>
<feature type="compositionally biased region" description="Pro residues" evidence="1">
    <location>
        <begin position="50"/>
        <end position="70"/>
    </location>
</feature>
<feature type="region of interest" description="Disordered" evidence="1">
    <location>
        <begin position="46"/>
        <end position="71"/>
    </location>
</feature>
<dbReference type="RefSeq" id="WP_021758740.1">
    <property type="nucleotide sequence ID" value="NC_022444.1"/>
</dbReference>
<gene>
    <name evidence="2" type="ORF">DGI_0211</name>
</gene>
<evidence type="ECO:0000256" key="1">
    <source>
        <dbReference type="SAM" id="MobiDB-lite"/>
    </source>
</evidence>
<organism evidence="2 3">
    <name type="scientific">Megalodesulfovibrio gigas (strain ATCC 19364 / DSM 1382 / NCIMB 9332 / VKM B-1759)</name>
    <name type="common">Desulfovibrio gigas</name>
    <dbReference type="NCBI Taxonomy" id="1121448"/>
    <lineage>
        <taxon>Bacteria</taxon>
        <taxon>Pseudomonadati</taxon>
        <taxon>Thermodesulfobacteriota</taxon>
        <taxon>Desulfovibrionia</taxon>
        <taxon>Desulfovibrionales</taxon>
        <taxon>Desulfovibrionaceae</taxon>
        <taxon>Megalodesulfovibrio</taxon>
    </lineage>
</organism>
<dbReference type="HOGENOM" id="CLU_1324626_0_0_7"/>
<proteinExistence type="predicted"/>
<dbReference type="AlphaFoldDB" id="T2G6F3"/>
<reference evidence="2 3" key="1">
    <citation type="journal article" date="2013" name="J. Bacteriol.">
        <title>Roles of HynAB and Ech, the only two hydrogenases found in the model sulfate reducer Desulfovibrio gigas.</title>
        <authorList>
            <person name="Morais-Silva F.O."/>
            <person name="Santos C.I."/>
            <person name="Rodrigues R."/>
            <person name="Pereira I.A."/>
            <person name="Rodrigues-Pousada C."/>
        </authorList>
    </citation>
    <scope>NUCLEOTIDE SEQUENCE [LARGE SCALE GENOMIC DNA]</scope>
    <source>
        <strain evidence="3">ATCC 19364 / DSM 1382 / NCIMB 9332 / VKM B-1759</strain>
    </source>
</reference>
<evidence type="ECO:0000313" key="2">
    <source>
        <dbReference type="EMBL" id="AGW12145.1"/>
    </source>
</evidence>
<reference evidence="3" key="2">
    <citation type="submission" date="2013-07" db="EMBL/GenBank/DDBJ databases">
        <authorList>
            <person name="Morais-Silva F.O."/>
            <person name="Rezende A.M."/>
            <person name="Pimentel C."/>
            <person name="Resende D.M."/>
            <person name="Santos C.I."/>
            <person name="Clemente C."/>
            <person name="de Oliveira L.M."/>
            <person name="da Silva S.M."/>
            <person name="Costa D.A."/>
            <person name="Varela-Raposo A."/>
            <person name="Horacio E.C.A."/>
            <person name="Matos M."/>
            <person name="Flores O."/>
            <person name="Ruiz J.C."/>
            <person name="Rodrigues-Pousada C."/>
        </authorList>
    </citation>
    <scope>NUCLEOTIDE SEQUENCE [LARGE SCALE GENOMIC DNA]</scope>
    <source>
        <strain evidence="3">ATCC 19364 / DSM 1382 / NCIMB 9332 / VKM B-1759</strain>
    </source>
</reference>
<evidence type="ECO:0000313" key="3">
    <source>
        <dbReference type="Proteomes" id="UP000016587"/>
    </source>
</evidence>
<dbReference type="PATRIC" id="fig|1121448.10.peg.216"/>
<dbReference type="Proteomes" id="UP000016587">
    <property type="component" value="Chromosome"/>
</dbReference>